<protein>
    <submittedName>
        <fullName evidence="5">Pyruvate dehydrogenase complex repressor</fullName>
    </submittedName>
</protein>
<evidence type="ECO:0000256" key="2">
    <source>
        <dbReference type="ARBA" id="ARBA00023125"/>
    </source>
</evidence>
<dbReference type="GO" id="GO:0003677">
    <property type="term" value="F:DNA binding"/>
    <property type="evidence" value="ECO:0007669"/>
    <property type="project" value="UniProtKB-KW"/>
</dbReference>
<evidence type="ECO:0000256" key="3">
    <source>
        <dbReference type="ARBA" id="ARBA00023163"/>
    </source>
</evidence>
<dbReference type="Pfam" id="PF07729">
    <property type="entry name" value="FCD"/>
    <property type="match status" value="1"/>
</dbReference>
<evidence type="ECO:0000313" key="6">
    <source>
        <dbReference type="Proteomes" id="UP000002588"/>
    </source>
</evidence>
<keyword evidence="2" id="KW-0238">DNA-binding</keyword>
<name>A1K7S4_AZOSB</name>
<dbReference type="InterPro" id="IPR000524">
    <property type="entry name" value="Tscrpt_reg_HTH_GntR"/>
</dbReference>
<dbReference type="PANTHER" id="PTHR43537">
    <property type="entry name" value="TRANSCRIPTIONAL REGULATOR, GNTR FAMILY"/>
    <property type="match status" value="1"/>
</dbReference>
<dbReference type="InterPro" id="IPR036390">
    <property type="entry name" value="WH_DNA-bd_sf"/>
</dbReference>
<dbReference type="KEGG" id="azo:azo2262"/>
<proteinExistence type="predicted"/>
<dbReference type="STRING" id="62928.azo2262"/>
<evidence type="ECO:0000313" key="5">
    <source>
        <dbReference type="EMBL" id="CAL94879.1"/>
    </source>
</evidence>
<organism evidence="5 6">
    <name type="scientific">Azoarcus sp. (strain BH72)</name>
    <dbReference type="NCBI Taxonomy" id="418699"/>
    <lineage>
        <taxon>Bacteria</taxon>
        <taxon>Pseudomonadati</taxon>
        <taxon>Pseudomonadota</taxon>
        <taxon>Betaproteobacteria</taxon>
        <taxon>Rhodocyclales</taxon>
        <taxon>Zoogloeaceae</taxon>
        <taxon>Azoarcus</taxon>
    </lineage>
</organism>
<keyword evidence="5" id="KW-0670">Pyruvate</keyword>
<dbReference type="HOGENOM" id="CLU_017584_9_1_4"/>
<dbReference type="InterPro" id="IPR036388">
    <property type="entry name" value="WH-like_DNA-bd_sf"/>
</dbReference>
<feature type="domain" description="HTH gntR-type" evidence="4">
    <location>
        <begin position="2"/>
        <end position="70"/>
    </location>
</feature>
<dbReference type="SMART" id="SM00345">
    <property type="entry name" value="HTH_GNTR"/>
    <property type="match status" value="1"/>
</dbReference>
<dbReference type="RefSeq" id="WP_011765993.1">
    <property type="nucleotide sequence ID" value="NC_008702.1"/>
</dbReference>
<dbReference type="SMART" id="SM00895">
    <property type="entry name" value="FCD"/>
    <property type="match status" value="1"/>
</dbReference>
<dbReference type="Gene3D" id="1.10.10.10">
    <property type="entry name" value="Winged helix-like DNA-binding domain superfamily/Winged helix DNA-binding domain"/>
    <property type="match status" value="1"/>
</dbReference>
<dbReference type="SUPFAM" id="SSF46785">
    <property type="entry name" value="Winged helix' DNA-binding domain"/>
    <property type="match status" value="1"/>
</dbReference>
<dbReference type="AlphaFoldDB" id="A1K7S4"/>
<dbReference type="InterPro" id="IPR008920">
    <property type="entry name" value="TF_FadR/GntR_C"/>
</dbReference>
<dbReference type="Gene3D" id="1.20.120.530">
    <property type="entry name" value="GntR ligand-binding domain-like"/>
    <property type="match status" value="1"/>
</dbReference>
<dbReference type="CDD" id="cd07377">
    <property type="entry name" value="WHTH_GntR"/>
    <property type="match status" value="1"/>
</dbReference>
<dbReference type="InterPro" id="IPR011711">
    <property type="entry name" value="GntR_C"/>
</dbReference>
<evidence type="ECO:0000259" key="4">
    <source>
        <dbReference type="PROSITE" id="PS50949"/>
    </source>
</evidence>
<accession>A1K7S4</accession>
<dbReference type="eggNOG" id="COG2186">
    <property type="taxonomic scope" value="Bacteria"/>
</dbReference>
<dbReference type="Proteomes" id="UP000002588">
    <property type="component" value="Chromosome"/>
</dbReference>
<sequence length="226" mass="24064">MPSIANIAAQALQRRITNGEFAAGAALPSQRELADQLAISRASLREAISTLEALGLVRSQPGKGVFVTAGSQRDATQPLRGTASMTPQALIEFRAALEPAWAALAAQRIDDDGRARLAAIQAGMEDALKVGDLVMAADWDLQFHMLLAELCGNPGLIEIAHQFREQIGHSLRLPFSRSASIWEPADEHRLIIDAILAGDAAAAAAAMHAHLGGASRRIGIDYRPPR</sequence>
<keyword evidence="1" id="KW-0805">Transcription regulation</keyword>
<dbReference type="GO" id="GO:0003700">
    <property type="term" value="F:DNA-binding transcription factor activity"/>
    <property type="evidence" value="ECO:0007669"/>
    <property type="project" value="InterPro"/>
</dbReference>
<reference evidence="5 6" key="1">
    <citation type="journal article" date="2006" name="Nat. Biotechnol.">
        <title>Complete genome of the mutualistic, N2-fixing grass endophyte Azoarcus sp. strain BH72.</title>
        <authorList>
            <person name="Krause A."/>
            <person name="Ramakumar A."/>
            <person name="Bartels D."/>
            <person name="Battistoni F."/>
            <person name="Bekel T."/>
            <person name="Boch J."/>
            <person name="Boehm M."/>
            <person name="Friedrich F."/>
            <person name="Hurek T."/>
            <person name="Krause L."/>
            <person name="Linke B."/>
            <person name="McHardy A.C."/>
            <person name="Sarkar A."/>
            <person name="Schneiker S."/>
            <person name="Syed A.A."/>
            <person name="Thauer R."/>
            <person name="Vorhoelter F.-J."/>
            <person name="Weidner S."/>
            <person name="Puehler A."/>
            <person name="Reinhold-Hurek B."/>
            <person name="Kaiser O."/>
            <person name="Goesmann A."/>
        </authorList>
    </citation>
    <scope>NUCLEOTIDE SEQUENCE [LARGE SCALE GENOMIC DNA]</scope>
    <source>
        <strain evidence="5 6">BH72</strain>
    </source>
</reference>
<dbReference type="PRINTS" id="PR00035">
    <property type="entry name" value="HTHGNTR"/>
</dbReference>
<dbReference type="Pfam" id="PF00392">
    <property type="entry name" value="GntR"/>
    <property type="match status" value="1"/>
</dbReference>
<gene>
    <name evidence="5" type="primary">pdhR</name>
    <name evidence="5" type="ordered locus">azo2262</name>
</gene>
<dbReference type="PANTHER" id="PTHR43537:SF5">
    <property type="entry name" value="UXU OPERON TRANSCRIPTIONAL REGULATOR"/>
    <property type="match status" value="1"/>
</dbReference>
<dbReference type="EMBL" id="AM406670">
    <property type="protein sequence ID" value="CAL94879.1"/>
    <property type="molecule type" value="Genomic_DNA"/>
</dbReference>
<evidence type="ECO:0000256" key="1">
    <source>
        <dbReference type="ARBA" id="ARBA00023015"/>
    </source>
</evidence>
<keyword evidence="3" id="KW-0804">Transcription</keyword>
<dbReference type="SUPFAM" id="SSF48008">
    <property type="entry name" value="GntR ligand-binding domain-like"/>
    <property type="match status" value="1"/>
</dbReference>
<dbReference type="PROSITE" id="PS50949">
    <property type="entry name" value="HTH_GNTR"/>
    <property type="match status" value="1"/>
</dbReference>
<keyword evidence="6" id="KW-1185">Reference proteome</keyword>